<reference evidence="1 2" key="1">
    <citation type="submission" date="2019-03" db="EMBL/GenBank/DDBJ databases">
        <title>Single cell metagenomics reveals metabolic interactions within the superorganism composed of flagellate Streblomastix strix and complex community of Bacteroidetes bacteria on its surface.</title>
        <authorList>
            <person name="Treitli S.C."/>
            <person name="Kolisko M."/>
            <person name="Husnik F."/>
            <person name="Keeling P."/>
            <person name="Hampl V."/>
        </authorList>
    </citation>
    <scope>NUCLEOTIDE SEQUENCE [LARGE SCALE GENOMIC DNA]</scope>
    <source>
        <strain evidence="1">ST1C</strain>
    </source>
</reference>
<accession>A0A5J4QD56</accession>
<protein>
    <submittedName>
        <fullName evidence="1">Uncharacterized protein</fullName>
    </submittedName>
</protein>
<comment type="caution">
    <text evidence="1">The sequence shown here is derived from an EMBL/GenBank/DDBJ whole genome shotgun (WGS) entry which is preliminary data.</text>
</comment>
<evidence type="ECO:0000313" key="1">
    <source>
        <dbReference type="EMBL" id="KAA6319866.1"/>
    </source>
</evidence>
<sequence length="101" mass="11335">ATQSGIKLLNKKRRKKKKLKCSLNKKFTCFRKPSQKGKSTFTTRSGVKRQRITSNSEVNFHQDLSAEAEGTRAVAVIRALEAMEAEFQPIRASLAINAQNL</sequence>
<gene>
    <name evidence="1" type="ORF">EZS28_054763</name>
</gene>
<proteinExistence type="predicted"/>
<evidence type="ECO:0000313" key="2">
    <source>
        <dbReference type="Proteomes" id="UP000324800"/>
    </source>
</evidence>
<dbReference type="EMBL" id="SNRW01045726">
    <property type="protein sequence ID" value="KAA6319866.1"/>
    <property type="molecule type" value="Genomic_DNA"/>
</dbReference>
<dbReference type="Proteomes" id="UP000324800">
    <property type="component" value="Unassembled WGS sequence"/>
</dbReference>
<dbReference type="AlphaFoldDB" id="A0A5J4QD56"/>
<feature type="non-terminal residue" evidence="1">
    <location>
        <position position="1"/>
    </location>
</feature>
<name>A0A5J4QD56_9EUKA</name>
<organism evidence="1 2">
    <name type="scientific">Streblomastix strix</name>
    <dbReference type="NCBI Taxonomy" id="222440"/>
    <lineage>
        <taxon>Eukaryota</taxon>
        <taxon>Metamonada</taxon>
        <taxon>Preaxostyla</taxon>
        <taxon>Oxymonadida</taxon>
        <taxon>Streblomastigidae</taxon>
        <taxon>Streblomastix</taxon>
    </lineage>
</organism>